<dbReference type="CDD" id="cd00714">
    <property type="entry name" value="GFAT"/>
    <property type="match status" value="1"/>
</dbReference>
<evidence type="ECO:0000256" key="3">
    <source>
        <dbReference type="ARBA" id="ARBA00012916"/>
    </source>
</evidence>
<reference evidence="12" key="1">
    <citation type="submission" date="2018-05" db="EMBL/GenBank/DDBJ databases">
        <authorList>
            <person name="Lanie J.A."/>
            <person name="Ng W.-L."/>
            <person name="Kazmierczak K.M."/>
            <person name="Andrzejewski T.M."/>
            <person name="Davidsen T.M."/>
            <person name="Wayne K.J."/>
            <person name="Tettelin H."/>
            <person name="Glass J.I."/>
            <person name="Rusch D."/>
            <person name="Podicherti R."/>
            <person name="Tsui H.-C.T."/>
            <person name="Winkler M.E."/>
        </authorList>
    </citation>
    <scope>NUCLEOTIDE SEQUENCE</scope>
</reference>
<keyword evidence="6" id="KW-0032">Aminotransferase</keyword>
<evidence type="ECO:0000256" key="8">
    <source>
        <dbReference type="ARBA" id="ARBA00022737"/>
    </source>
</evidence>
<keyword evidence="7" id="KW-0808">Transferase</keyword>
<dbReference type="FunFam" id="3.40.50.10490:FF:000002">
    <property type="entry name" value="Glutamine--fructose-6-phosphate aminotransferase [isomerizing]"/>
    <property type="match status" value="1"/>
</dbReference>
<evidence type="ECO:0000256" key="7">
    <source>
        <dbReference type="ARBA" id="ARBA00022679"/>
    </source>
</evidence>
<keyword evidence="8" id="KW-0677">Repeat</keyword>
<keyword evidence="9" id="KW-0315">Glutamine amidotransferase</keyword>
<dbReference type="GO" id="GO:0097367">
    <property type="term" value="F:carbohydrate derivative binding"/>
    <property type="evidence" value="ECO:0007669"/>
    <property type="project" value="InterPro"/>
</dbReference>
<sequence>MCGIVGAAAGRDVPEILLAGLQRLEYRGYDSAGIAIQPREATSIDRRRTLGKVAELLEDVKREPMSGCTGIAHTRWATHGAPSEQNAHPHISNDRICLVHNGIIENFESLRDELKGTGREFTSETDSEVIVHLVDSYYEESNDLLRAVKEAVQRLDGAYAIGVMCRDEPGRIVAARLGSPLVVGVGIGEHYIASDVLALRPVTDRFIYLEEGDLVDITADALSFWNVDDESVIRTSVRIQAGTDEADKGAYRHHMQKEIHEQASVVRRTLEGRIGAERVLEAALGVEASTILDETDSITLVGCGTSYYAASVARYWIEEIAGISCNVEIASEFRYRSLVVPPKSLFVSLSQSGETADTLAALRIAVDAGFAHTITICNVPTSSLARESELVFDMNAGIEIGVASTKAFTAQLVDLLLLTILLARRKGGAPSREPELVRELRQLDKAIDEVLKLDSAISRLAQEFMDRPHALFLGRGPLFPVALEGALKLKEITYIHAEGYPAGELKHGPLALVDEDMPVVAIAPGNELLEKVRSNLQEVRARGGRLFVFADAAAGFESTDGEVSVIELPTIHETLAPILYTVPLQLLAYHVAVLRGTDVDQPRNLAKSVTVE</sequence>
<dbReference type="InterPro" id="IPR001347">
    <property type="entry name" value="SIS_dom"/>
</dbReference>
<feature type="domain" description="SIS" evidence="11">
    <location>
        <begin position="460"/>
        <end position="602"/>
    </location>
</feature>
<dbReference type="SUPFAM" id="SSF53697">
    <property type="entry name" value="SIS domain"/>
    <property type="match status" value="1"/>
</dbReference>
<dbReference type="Pfam" id="PF13522">
    <property type="entry name" value="GATase_6"/>
    <property type="match status" value="1"/>
</dbReference>
<dbReference type="InterPro" id="IPR029055">
    <property type="entry name" value="Ntn_hydrolases_N"/>
</dbReference>
<dbReference type="InterPro" id="IPR035466">
    <property type="entry name" value="GlmS/AgaS_SIS"/>
</dbReference>
<dbReference type="EMBL" id="UINC01001594">
    <property type="protein sequence ID" value="SUZ84522.1"/>
    <property type="molecule type" value="Genomic_DNA"/>
</dbReference>
<evidence type="ECO:0000259" key="10">
    <source>
        <dbReference type="PROSITE" id="PS51278"/>
    </source>
</evidence>
<evidence type="ECO:0000259" key="11">
    <source>
        <dbReference type="PROSITE" id="PS51464"/>
    </source>
</evidence>
<feature type="domain" description="Glutamine amidotransferase type-2" evidence="10">
    <location>
        <begin position="2"/>
        <end position="220"/>
    </location>
</feature>
<dbReference type="NCBIfam" id="NF001484">
    <property type="entry name" value="PRK00331.1"/>
    <property type="match status" value="1"/>
</dbReference>
<dbReference type="AlphaFoldDB" id="A0A381QYL2"/>
<dbReference type="PANTHER" id="PTHR10937:SF0">
    <property type="entry name" value="GLUTAMINE--FRUCTOSE-6-PHOSPHATE TRANSAMINASE (ISOMERIZING)"/>
    <property type="match status" value="1"/>
</dbReference>
<dbReference type="NCBIfam" id="TIGR01135">
    <property type="entry name" value="glmS"/>
    <property type="match status" value="1"/>
</dbReference>
<dbReference type="PROSITE" id="PS51278">
    <property type="entry name" value="GATASE_TYPE_2"/>
    <property type="match status" value="1"/>
</dbReference>
<evidence type="ECO:0000256" key="2">
    <source>
        <dbReference type="ARBA" id="ARBA00004496"/>
    </source>
</evidence>
<dbReference type="FunFam" id="3.60.20.10:FF:000006">
    <property type="entry name" value="Glutamine--fructose-6-phosphate aminotransferase [isomerizing]"/>
    <property type="match status" value="1"/>
</dbReference>
<dbReference type="GO" id="GO:0006047">
    <property type="term" value="P:UDP-N-acetylglucosamine metabolic process"/>
    <property type="evidence" value="ECO:0007669"/>
    <property type="project" value="TreeGrafter"/>
</dbReference>
<dbReference type="InterPro" id="IPR035490">
    <property type="entry name" value="GlmS/FrlB_SIS"/>
</dbReference>
<dbReference type="CDD" id="cd05009">
    <property type="entry name" value="SIS_GlmS_GlmD_2"/>
    <property type="match status" value="1"/>
</dbReference>
<evidence type="ECO:0000256" key="9">
    <source>
        <dbReference type="ARBA" id="ARBA00022962"/>
    </source>
</evidence>
<evidence type="ECO:0000256" key="1">
    <source>
        <dbReference type="ARBA" id="ARBA00001031"/>
    </source>
</evidence>
<dbReference type="GO" id="GO:0005829">
    <property type="term" value="C:cytosol"/>
    <property type="evidence" value="ECO:0007669"/>
    <property type="project" value="TreeGrafter"/>
</dbReference>
<dbReference type="GO" id="GO:0046349">
    <property type="term" value="P:amino sugar biosynthetic process"/>
    <property type="evidence" value="ECO:0007669"/>
    <property type="project" value="UniProtKB-ARBA"/>
</dbReference>
<comment type="catalytic activity">
    <reaction evidence="1">
        <text>D-fructose 6-phosphate + L-glutamine = D-glucosamine 6-phosphate + L-glutamate</text>
        <dbReference type="Rhea" id="RHEA:13237"/>
        <dbReference type="ChEBI" id="CHEBI:29985"/>
        <dbReference type="ChEBI" id="CHEBI:58359"/>
        <dbReference type="ChEBI" id="CHEBI:58725"/>
        <dbReference type="ChEBI" id="CHEBI:61527"/>
        <dbReference type="EC" id="2.6.1.16"/>
    </reaction>
</comment>
<protein>
    <recommendedName>
        <fullName evidence="4">Glutamine--fructose-6-phosphate aminotransferase [isomerizing]</fullName>
        <ecNumber evidence="3">2.6.1.16</ecNumber>
    </recommendedName>
</protein>
<organism evidence="12">
    <name type="scientific">marine metagenome</name>
    <dbReference type="NCBI Taxonomy" id="408172"/>
    <lineage>
        <taxon>unclassified sequences</taxon>
        <taxon>metagenomes</taxon>
        <taxon>ecological metagenomes</taxon>
    </lineage>
</organism>
<dbReference type="PANTHER" id="PTHR10937">
    <property type="entry name" value="GLUCOSAMINE--FRUCTOSE-6-PHOSPHATE AMINOTRANSFERASE, ISOMERIZING"/>
    <property type="match status" value="1"/>
</dbReference>
<dbReference type="GO" id="GO:0006002">
    <property type="term" value="P:fructose 6-phosphate metabolic process"/>
    <property type="evidence" value="ECO:0007669"/>
    <property type="project" value="TreeGrafter"/>
</dbReference>
<accession>A0A381QYL2</accession>
<proteinExistence type="inferred from homology"/>
<dbReference type="GO" id="GO:0006487">
    <property type="term" value="P:protein N-linked glycosylation"/>
    <property type="evidence" value="ECO:0007669"/>
    <property type="project" value="TreeGrafter"/>
</dbReference>
<evidence type="ECO:0000313" key="12">
    <source>
        <dbReference type="EMBL" id="SUZ84522.1"/>
    </source>
</evidence>
<evidence type="ECO:0000256" key="5">
    <source>
        <dbReference type="ARBA" id="ARBA00022490"/>
    </source>
</evidence>
<dbReference type="SUPFAM" id="SSF56235">
    <property type="entry name" value="N-terminal nucleophile aminohydrolases (Ntn hydrolases)"/>
    <property type="match status" value="1"/>
</dbReference>
<dbReference type="InterPro" id="IPR005855">
    <property type="entry name" value="GFAT"/>
</dbReference>
<dbReference type="EC" id="2.6.1.16" evidence="3"/>
<comment type="subcellular location">
    <subcellularLocation>
        <location evidence="2">Cytoplasm</location>
    </subcellularLocation>
</comment>
<dbReference type="Gene3D" id="3.60.20.10">
    <property type="entry name" value="Glutamine Phosphoribosylpyrophosphate, subunit 1, domain 1"/>
    <property type="match status" value="1"/>
</dbReference>
<dbReference type="Gene3D" id="3.40.50.10490">
    <property type="entry name" value="Glucose-6-phosphate isomerase like protein, domain 1"/>
    <property type="match status" value="2"/>
</dbReference>
<dbReference type="FunFam" id="3.40.50.10490:FF:000001">
    <property type="entry name" value="Glutamine--fructose-6-phosphate aminotransferase [isomerizing]"/>
    <property type="match status" value="1"/>
</dbReference>
<dbReference type="InterPro" id="IPR047084">
    <property type="entry name" value="GFAT_N"/>
</dbReference>
<gene>
    <name evidence="12" type="ORF">METZ01_LOCUS37376</name>
</gene>
<dbReference type="InterPro" id="IPR017932">
    <property type="entry name" value="GATase_2_dom"/>
</dbReference>
<dbReference type="PROSITE" id="PS51464">
    <property type="entry name" value="SIS"/>
    <property type="match status" value="2"/>
</dbReference>
<dbReference type="GO" id="GO:0004360">
    <property type="term" value="F:glutamine-fructose-6-phosphate transaminase (isomerizing) activity"/>
    <property type="evidence" value="ECO:0007669"/>
    <property type="project" value="UniProtKB-EC"/>
</dbReference>
<evidence type="ECO:0000256" key="6">
    <source>
        <dbReference type="ARBA" id="ARBA00022576"/>
    </source>
</evidence>
<evidence type="ECO:0000256" key="4">
    <source>
        <dbReference type="ARBA" id="ARBA00016090"/>
    </source>
</evidence>
<dbReference type="InterPro" id="IPR046348">
    <property type="entry name" value="SIS_dom_sf"/>
</dbReference>
<dbReference type="HAMAP" id="MF_00164">
    <property type="entry name" value="GlmS"/>
    <property type="match status" value="1"/>
</dbReference>
<name>A0A381QYL2_9ZZZZ</name>
<dbReference type="CDD" id="cd05008">
    <property type="entry name" value="SIS_GlmS_GlmD_1"/>
    <property type="match status" value="1"/>
</dbReference>
<dbReference type="Pfam" id="PF01380">
    <property type="entry name" value="SIS"/>
    <property type="match status" value="2"/>
</dbReference>
<feature type="domain" description="SIS" evidence="11">
    <location>
        <begin position="287"/>
        <end position="428"/>
    </location>
</feature>
<keyword evidence="5" id="KW-0963">Cytoplasm</keyword>